<dbReference type="AlphaFoldDB" id="A0AAN8A7I6"/>
<reference evidence="7" key="1">
    <citation type="submission" date="2023-07" db="EMBL/GenBank/DDBJ databases">
        <title>A draft genome of Kazachstania heterogenica Y-27499.</title>
        <authorList>
            <person name="Donic C."/>
            <person name="Kralova J.S."/>
            <person name="Fidel L."/>
            <person name="Ben-Dor S."/>
            <person name="Jung S."/>
        </authorList>
    </citation>
    <scope>NUCLEOTIDE SEQUENCE [LARGE SCALE GENOMIC DNA]</scope>
    <source>
        <strain evidence="7">Y27499</strain>
    </source>
</reference>
<dbReference type="EMBL" id="JAWIZZ010000055">
    <property type="protein sequence ID" value="KAK5774180.1"/>
    <property type="molecule type" value="Genomic_DNA"/>
</dbReference>
<comment type="caution">
    <text evidence="6">The sequence shown here is derived from an EMBL/GenBank/DDBJ whole genome shotgun (WGS) entry which is preliminary data.</text>
</comment>
<keyword evidence="7" id="KW-1185">Reference proteome</keyword>
<keyword evidence="2" id="KW-0492">Microsome</keyword>
<dbReference type="InterPro" id="IPR001251">
    <property type="entry name" value="CRAL-TRIO_dom"/>
</dbReference>
<name>A0AAN8A7I6_9SACH</name>
<dbReference type="GO" id="GO:0071944">
    <property type="term" value="C:cell periphery"/>
    <property type="evidence" value="ECO:0007669"/>
    <property type="project" value="UniProtKB-ARBA"/>
</dbReference>
<dbReference type="InterPro" id="IPR052578">
    <property type="entry name" value="PI_Transfer_CRAL-TRIO"/>
</dbReference>
<dbReference type="GO" id="GO:0009410">
    <property type="term" value="P:response to xenobiotic stimulus"/>
    <property type="evidence" value="ECO:0007669"/>
    <property type="project" value="UniProtKB-ARBA"/>
</dbReference>
<evidence type="ECO:0000259" key="5">
    <source>
        <dbReference type="PROSITE" id="PS50191"/>
    </source>
</evidence>
<dbReference type="FunFam" id="3.40.525.10:FF:000013">
    <property type="entry name" value="Phosphatidylinositol transfer protein PDR16"/>
    <property type="match status" value="1"/>
</dbReference>
<evidence type="ECO:0000256" key="3">
    <source>
        <dbReference type="ARBA" id="ARBA00024146"/>
    </source>
</evidence>
<evidence type="ECO:0000256" key="1">
    <source>
        <dbReference type="ARBA" id="ARBA00004144"/>
    </source>
</evidence>
<dbReference type="GO" id="GO:0032934">
    <property type="term" value="F:sterol binding"/>
    <property type="evidence" value="ECO:0007669"/>
    <property type="project" value="UniProtKB-ARBA"/>
</dbReference>
<organism evidence="6 7">
    <name type="scientific">Arxiozyma heterogenica</name>
    <dbReference type="NCBI Taxonomy" id="278026"/>
    <lineage>
        <taxon>Eukaryota</taxon>
        <taxon>Fungi</taxon>
        <taxon>Dikarya</taxon>
        <taxon>Ascomycota</taxon>
        <taxon>Saccharomycotina</taxon>
        <taxon>Saccharomycetes</taxon>
        <taxon>Saccharomycetales</taxon>
        <taxon>Saccharomycetaceae</taxon>
        <taxon>Arxiozyma</taxon>
    </lineage>
</organism>
<dbReference type="GO" id="GO:0016126">
    <property type="term" value="P:sterol biosynthetic process"/>
    <property type="evidence" value="ECO:0007669"/>
    <property type="project" value="UniProtKB-ARBA"/>
</dbReference>
<gene>
    <name evidence="6" type="ORF">RI543_004467</name>
</gene>
<evidence type="ECO:0000256" key="2">
    <source>
        <dbReference type="ARBA" id="ARBA00022848"/>
    </source>
</evidence>
<dbReference type="SUPFAM" id="SSF46938">
    <property type="entry name" value="CRAL/TRIO N-terminal domain"/>
    <property type="match status" value="1"/>
</dbReference>
<evidence type="ECO:0000313" key="7">
    <source>
        <dbReference type="Proteomes" id="UP001306508"/>
    </source>
</evidence>
<dbReference type="Pfam" id="PF00650">
    <property type="entry name" value="CRAL_TRIO"/>
    <property type="match status" value="1"/>
</dbReference>
<dbReference type="Pfam" id="PF03765">
    <property type="entry name" value="CRAL_TRIO_N"/>
    <property type="match status" value="1"/>
</dbReference>
<comment type="subcellular location">
    <subcellularLocation>
        <location evidence="1">Microsome</location>
    </subcellularLocation>
</comment>
<feature type="domain" description="CRAL-TRIO" evidence="5">
    <location>
        <begin position="117"/>
        <end position="275"/>
    </location>
</feature>
<evidence type="ECO:0000313" key="6">
    <source>
        <dbReference type="EMBL" id="KAK5774180.1"/>
    </source>
</evidence>
<dbReference type="SUPFAM" id="SSF52087">
    <property type="entry name" value="CRAL/TRIO domain"/>
    <property type="match status" value="1"/>
</dbReference>
<proteinExistence type="predicted"/>
<dbReference type="InterPro" id="IPR036865">
    <property type="entry name" value="CRAL-TRIO_dom_sf"/>
</dbReference>
<dbReference type="SMART" id="SM00516">
    <property type="entry name" value="SEC14"/>
    <property type="match status" value="1"/>
</dbReference>
<dbReference type="Proteomes" id="UP001306508">
    <property type="component" value="Unassembled WGS sequence"/>
</dbReference>
<dbReference type="PROSITE" id="PS50191">
    <property type="entry name" value="CRAL_TRIO"/>
    <property type="match status" value="1"/>
</dbReference>
<sequence length="332" mass="38853">MLRAPPKSYPVPAGLDPITEEQFKLYNVVLKHIQDPNLKLPMNTNDLNKGTTDESSLRSLSSWEKFWLTRECILRHLRANKWNTQETINHLKTTLCWRREVGLTHDPEYPNNLSPDKIAIENETGKEVLLGFDKMRRPLFYMKNGRQNTEPSFRQVQHMIYMMENAATLCPQGVETITVLVDFKFYKEPGVITDKAPPLSIAKACLAVLERHYPERLAKCILINAPWYISAFLKIMYPFLDPATKEKVIFDEPFEKHIEPEQLEALYNGRLDFTYKHDVYWPDMVKACDEMRQVQYERWLKFGGAIGLSEFDLKGDHEELMYPVDFDMTKLK</sequence>
<dbReference type="GO" id="GO:0008526">
    <property type="term" value="F:phosphatidylinositol transfer activity"/>
    <property type="evidence" value="ECO:0007669"/>
    <property type="project" value="TreeGrafter"/>
</dbReference>
<dbReference type="CDD" id="cd00170">
    <property type="entry name" value="SEC14"/>
    <property type="match status" value="1"/>
</dbReference>
<comment type="catalytic activity">
    <reaction evidence="3">
        <text>a 1,2-diacyl-sn-glycero-3-phospho-(1D-myo-inositol)(in) = a 1,2-diacyl-sn-glycero-3-phospho-(1D-myo-inositol)(out)</text>
        <dbReference type="Rhea" id="RHEA:38691"/>
        <dbReference type="ChEBI" id="CHEBI:57880"/>
    </reaction>
    <physiologicalReaction direction="left-to-right" evidence="3">
        <dbReference type="Rhea" id="RHEA:38692"/>
    </physiologicalReaction>
</comment>
<dbReference type="InterPro" id="IPR036273">
    <property type="entry name" value="CRAL/TRIO_N_dom_sf"/>
</dbReference>
<dbReference type="GO" id="GO:0008654">
    <property type="term" value="P:phospholipid biosynthetic process"/>
    <property type="evidence" value="ECO:0007669"/>
    <property type="project" value="UniProtKB-ARBA"/>
</dbReference>
<dbReference type="PANTHER" id="PTHR45824">
    <property type="entry name" value="GH16843P"/>
    <property type="match status" value="1"/>
</dbReference>
<evidence type="ECO:0000256" key="4">
    <source>
        <dbReference type="ARBA" id="ARBA00083195"/>
    </source>
</evidence>
<keyword evidence="2" id="KW-0256">Endoplasmic reticulum</keyword>
<dbReference type="Gene3D" id="3.40.525.10">
    <property type="entry name" value="CRAL-TRIO lipid binding domain"/>
    <property type="match status" value="1"/>
</dbReference>
<dbReference type="PANTHER" id="PTHR45824:SF5">
    <property type="entry name" value="PHOSPHATIDYLINOSITOL TRANSFER PROTEIN PDR17"/>
    <property type="match status" value="1"/>
</dbReference>
<accession>A0AAN8A7I6</accession>
<dbReference type="InterPro" id="IPR011074">
    <property type="entry name" value="CRAL/TRIO_N_dom"/>
</dbReference>
<protein>
    <recommendedName>
        <fullName evidence="4">SEC14 homolog 3</fullName>
    </recommendedName>
</protein>